<reference evidence="14 15" key="1">
    <citation type="journal article" date="2014" name="Genome Announc.">
        <title>Draft Genome Sequence of Moraxella bovoculi Strain 237T (ATCC BAA-1259T) Isolated from a Calf with Infectious Bovine Keratoconjunctivitis.</title>
        <authorList>
            <person name="Calcutt M.J."/>
            <person name="Foecking M.F."/>
            <person name="Martin N.T."/>
            <person name="Mhlanga-Mutangadura T."/>
            <person name="Reilly T.J."/>
        </authorList>
    </citation>
    <scope>NUCLEOTIDE SEQUENCE [LARGE SCALE GENOMIC DNA]</scope>
    <source>
        <strain evidence="14 15">237</strain>
    </source>
</reference>
<evidence type="ECO:0000256" key="6">
    <source>
        <dbReference type="ARBA" id="ARBA00016919"/>
    </source>
</evidence>
<evidence type="ECO:0000256" key="5">
    <source>
        <dbReference type="ARBA" id="ARBA00012458"/>
    </source>
</evidence>
<dbReference type="InterPro" id="IPR045031">
    <property type="entry name" value="DHP_synth-like"/>
</dbReference>
<evidence type="ECO:0000256" key="1">
    <source>
        <dbReference type="ARBA" id="ARBA00000012"/>
    </source>
</evidence>
<dbReference type="UniPathway" id="UPA00077">
    <property type="reaction ID" value="UER00156"/>
</dbReference>
<evidence type="ECO:0000256" key="11">
    <source>
        <dbReference type="ARBA" id="ARBA00030193"/>
    </source>
</evidence>
<dbReference type="InterPro" id="IPR006390">
    <property type="entry name" value="DHP_synth_dom"/>
</dbReference>
<evidence type="ECO:0000256" key="12">
    <source>
        <dbReference type="RuleBase" id="RU361205"/>
    </source>
</evidence>
<dbReference type="PROSITE" id="PS00793">
    <property type="entry name" value="DHPS_2"/>
    <property type="match status" value="1"/>
</dbReference>
<keyword evidence="15" id="KW-1185">Reference proteome</keyword>
<dbReference type="EMBL" id="AOMT01000026">
    <property type="protein sequence ID" value="KDN24748.1"/>
    <property type="molecule type" value="Genomic_DNA"/>
</dbReference>
<evidence type="ECO:0000259" key="13">
    <source>
        <dbReference type="PROSITE" id="PS50972"/>
    </source>
</evidence>
<dbReference type="Proteomes" id="UP000035860">
    <property type="component" value="Unassembled WGS sequence"/>
</dbReference>
<dbReference type="InterPro" id="IPR011005">
    <property type="entry name" value="Dihydropteroate_synth-like_sf"/>
</dbReference>
<dbReference type="Pfam" id="PF00809">
    <property type="entry name" value="Pterin_bind"/>
    <property type="match status" value="1"/>
</dbReference>
<proteinExistence type="inferred from homology"/>
<evidence type="ECO:0000313" key="15">
    <source>
        <dbReference type="Proteomes" id="UP000035860"/>
    </source>
</evidence>
<evidence type="ECO:0000256" key="7">
    <source>
        <dbReference type="ARBA" id="ARBA00022679"/>
    </source>
</evidence>
<keyword evidence="9 12" id="KW-0460">Magnesium</keyword>
<dbReference type="eggNOG" id="COG0294">
    <property type="taxonomic scope" value="Bacteria"/>
</dbReference>
<dbReference type="PROSITE" id="PS50972">
    <property type="entry name" value="PTERIN_BINDING"/>
    <property type="match status" value="1"/>
</dbReference>
<dbReference type="SUPFAM" id="SSF51717">
    <property type="entry name" value="Dihydropteroate synthetase-like"/>
    <property type="match status" value="1"/>
</dbReference>
<evidence type="ECO:0000256" key="10">
    <source>
        <dbReference type="ARBA" id="ARBA00022909"/>
    </source>
</evidence>
<dbReference type="InterPro" id="IPR000489">
    <property type="entry name" value="Pterin-binding_dom"/>
</dbReference>
<comment type="catalytic activity">
    <reaction evidence="1">
        <text>(7,8-dihydropterin-6-yl)methyl diphosphate + 4-aminobenzoate = 7,8-dihydropteroate + diphosphate</text>
        <dbReference type="Rhea" id="RHEA:19949"/>
        <dbReference type="ChEBI" id="CHEBI:17836"/>
        <dbReference type="ChEBI" id="CHEBI:17839"/>
        <dbReference type="ChEBI" id="CHEBI:33019"/>
        <dbReference type="ChEBI" id="CHEBI:72950"/>
        <dbReference type="EC" id="2.5.1.15"/>
    </reaction>
</comment>
<dbReference type="GO" id="GO:0046872">
    <property type="term" value="F:metal ion binding"/>
    <property type="evidence" value="ECO:0007669"/>
    <property type="project" value="UniProtKB-KW"/>
</dbReference>
<evidence type="ECO:0000256" key="4">
    <source>
        <dbReference type="ARBA" id="ARBA00009503"/>
    </source>
</evidence>
<dbReference type="GO" id="GO:0005829">
    <property type="term" value="C:cytosol"/>
    <property type="evidence" value="ECO:0007669"/>
    <property type="project" value="TreeGrafter"/>
</dbReference>
<dbReference type="OrthoDB" id="9811744at2"/>
<dbReference type="NCBIfam" id="TIGR01496">
    <property type="entry name" value="DHPS"/>
    <property type="match status" value="1"/>
</dbReference>
<dbReference type="AlphaFoldDB" id="A0A066UKM5"/>
<evidence type="ECO:0000256" key="2">
    <source>
        <dbReference type="ARBA" id="ARBA00001946"/>
    </source>
</evidence>
<comment type="similarity">
    <text evidence="4 12">Belongs to the DHPS family.</text>
</comment>
<dbReference type="CDD" id="cd00739">
    <property type="entry name" value="DHPS"/>
    <property type="match status" value="1"/>
</dbReference>
<accession>A0A066UKM5</accession>
<evidence type="ECO:0000313" key="14">
    <source>
        <dbReference type="EMBL" id="KDN24748.1"/>
    </source>
</evidence>
<dbReference type="RefSeq" id="WP_036366198.1">
    <property type="nucleotide sequence ID" value="NZ_AOMT01000026.1"/>
</dbReference>
<dbReference type="GO" id="GO:0046656">
    <property type="term" value="P:folic acid biosynthetic process"/>
    <property type="evidence" value="ECO:0007669"/>
    <property type="project" value="UniProtKB-KW"/>
</dbReference>
<name>A0A066UKM5_9GAMM</name>
<keyword evidence="8 12" id="KW-0479">Metal-binding</keyword>
<dbReference type="FunFam" id="3.20.20.20:FF:000006">
    <property type="entry name" value="Dihydropteroate synthase"/>
    <property type="match status" value="1"/>
</dbReference>
<comment type="function">
    <text evidence="12">Catalyzes the condensation of para-aminobenzoate (pABA) with 6-hydroxymethyl-7,8-dihydropterin diphosphate (DHPt-PP) to form 7,8-dihydropteroate (H2Pte), the immediate precursor of folate derivatives.</text>
</comment>
<dbReference type="PANTHER" id="PTHR20941:SF1">
    <property type="entry name" value="FOLIC ACID SYNTHESIS PROTEIN FOL1"/>
    <property type="match status" value="1"/>
</dbReference>
<keyword evidence="10 12" id="KW-0289">Folate biosynthesis</keyword>
<dbReference type="EC" id="2.5.1.15" evidence="5 12"/>
<sequence length="288" mass="31678">MTILHFNHKTLDLSTPRIMGVLNVTPDSFSDGGRFNSIDTALRHADEMIRWGVDIIDIGGESTRPNAPSVATETELDRVIPVVQALQAEFGKDVWLSLDTSNPVVMEQGIHAGADMVNDVRGLHRDGACDVVARLDCPVVIMHSRGEPDTMTQTMNSLANYDDVVREVISELDRDIQNALNAGVRRENIVIDVGMGFAKNHAHHITLMQNLDTIIAHFGLPMLFGVSRKRFLGEILSTFAPAQDHVPTDRDVIGTVAHLLAIQKGASIVRVHDVAHMAQAIKMWQMVS</sequence>
<gene>
    <name evidence="14" type="primary">folP</name>
    <name evidence="14" type="ORF">MBO_07273</name>
</gene>
<feature type="domain" description="Pterin-binding" evidence="13">
    <location>
        <begin position="16"/>
        <end position="282"/>
    </location>
</feature>
<dbReference type="GO" id="GO:0046654">
    <property type="term" value="P:tetrahydrofolate biosynthetic process"/>
    <property type="evidence" value="ECO:0007669"/>
    <property type="project" value="UniProtKB-UniPathway"/>
</dbReference>
<keyword evidence="7 12" id="KW-0808">Transferase</keyword>
<organism evidence="14 15">
    <name type="scientific">Moraxella bovoculi 237</name>
    <dbReference type="NCBI Taxonomy" id="743974"/>
    <lineage>
        <taxon>Bacteria</taxon>
        <taxon>Pseudomonadati</taxon>
        <taxon>Pseudomonadota</taxon>
        <taxon>Gammaproteobacteria</taxon>
        <taxon>Moraxellales</taxon>
        <taxon>Moraxellaceae</taxon>
        <taxon>Moraxella</taxon>
    </lineage>
</organism>
<evidence type="ECO:0000256" key="3">
    <source>
        <dbReference type="ARBA" id="ARBA00004763"/>
    </source>
</evidence>
<protein>
    <recommendedName>
        <fullName evidence="6 12">Dihydropteroate synthase</fullName>
        <shortName evidence="12">DHPS</shortName>
        <ecNumber evidence="5 12">2.5.1.15</ecNumber>
    </recommendedName>
    <alternativeName>
        <fullName evidence="11 12">Dihydropteroate pyrophosphorylase</fullName>
    </alternativeName>
</protein>
<dbReference type="PANTHER" id="PTHR20941">
    <property type="entry name" value="FOLATE SYNTHESIS PROTEINS"/>
    <property type="match status" value="1"/>
</dbReference>
<evidence type="ECO:0000256" key="9">
    <source>
        <dbReference type="ARBA" id="ARBA00022842"/>
    </source>
</evidence>
<dbReference type="GO" id="GO:0004156">
    <property type="term" value="F:dihydropteroate synthase activity"/>
    <property type="evidence" value="ECO:0007669"/>
    <property type="project" value="UniProtKB-EC"/>
</dbReference>
<comment type="pathway">
    <text evidence="3 12">Cofactor biosynthesis; tetrahydrofolate biosynthesis; 7,8-dihydrofolate from 2-amino-4-hydroxy-6-hydroxymethyl-7,8-dihydropteridine diphosphate and 4-aminobenzoate: step 1/2.</text>
</comment>
<comment type="cofactor">
    <cofactor evidence="2 12">
        <name>Mg(2+)</name>
        <dbReference type="ChEBI" id="CHEBI:18420"/>
    </cofactor>
</comment>
<evidence type="ECO:0000256" key="8">
    <source>
        <dbReference type="ARBA" id="ARBA00022723"/>
    </source>
</evidence>
<dbReference type="Gene3D" id="3.20.20.20">
    <property type="entry name" value="Dihydropteroate synthase-like"/>
    <property type="match status" value="1"/>
</dbReference>
<dbReference type="PROSITE" id="PS00792">
    <property type="entry name" value="DHPS_1"/>
    <property type="match status" value="1"/>
</dbReference>
<comment type="caution">
    <text evidence="14">The sequence shown here is derived from an EMBL/GenBank/DDBJ whole genome shotgun (WGS) entry which is preliminary data.</text>
</comment>